<keyword evidence="1" id="KW-0732">Signal</keyword>
<accession>A0ABT8K1B1</accession>
<comment type="caution">
    <text evidence="2">The sequence shown here is derived from an EMBL/GenBank/DDBJ whole genome shotgun (WGS) entry which is preliminary data.</text>
</comment>
<feature type="signal peptide" evidence="1">
    <location>
        <begin position="1"/>
        <end position="30"/>
    </location>
</feature>
<name>A0ABT8K1B1_9MICC</name>
<dbReference type="Proteomes" id="UP001174209">
    <property type="component" value="Unassembled WGS sequence"/>
</dbReference>
<dbReference type="EMBL" id="JAROCG010000001">
    <property type="protein sequence ID" value="MDN4610882.1"/>
    <property type="molecule type" value="Genomic_DNA"/>
</dbReference>
<reference evidence="2" key="1">
    <citation type="submission" date="2023-06" db="EMBL/GenBank/DDBJ databases">
        <title>MT1 and MT2 Draft Genomes of Novel Species.</title>
        <authorList>
            <person name="Venkateswaran K."/>
        </authorList>
    </citation>
    <scope>NUCLEOTIDE SEQUENCE</scope>
    <source>
        <strain evidence="2">IIF3SC-B10</strain>
    </source>
</reference>
<proteinExistence type="predicted"/>
<keyword evidence="3" id="KW-1185">Reference proteome</keyword>
<protein>
    <submittedName>
        <fullName evidence="2">Uncharacterized protein</fullName>
    </submittedName>
</protein>
<evidence type="ECO:0000313" key="2">
    <source>
        <dbReference type="EMBL" id="MDN4610882.1"/>
    </source>
</evidence>
<dbReference type="RefSeq" id="WP_301226419.1">
    <property type="nucleotide sequence ID" value="NZ_JAROCG010000001.1"/>
</dbReference>
<sequence>MTTSRTRTHRKKKITAVTALLVVGGSGAFAFWSSMGAGTGSVSTGTSTPFTVTSGTATGGALTPGGPAQTVPFTVTNPGTGSQNLAAVTVTVAGPGGTTWTEVSGCSASDYTVGTPTITAGQIASGASVSGTVTVTMINLTTNQDACKNATVPLYFSAR</sequence>
<organism evidence="2 3">
    <name type="scientific">Arthrobacter burdickii</name>
    <dbReference type="NCBI Taxonomy" id="3035920"/>
    <lineage>
        <taxon>Bacteria</taxon>
        <taxon>Bacillati</taxon>
        <taxon>Actinomycetota</taxon>
        <taxon>Actinomycetes</taxon>
        <taxon>Micrococcales</taxon>
        <taxon>Micrococcaceae</taxon>
        <taxon>Arthrobacter</taxon>
    </lineage>
</organism>
<gene>
    <name evidence="2" type="ORF">P5G52_08350</name>
</gene>
<evidence type="ECO:0000313" key="3">
    <source>
        <dbReference type="Proteomes" id="UP001174209"/>
    </source>
</evidence>
<evidence type="ECO:0000256" key="1">
    <source>
        <dbReference type="SAM" id="SignalP"/>
    </source>
</evidence>
<feature type="chain" id="PRO_5045605425" evidence="1">
    <location>
        <begin position="31"/>
        <end position="159"/>
    </location>
</feature>